<reference evidence="2 3" key="1">
    <citation type="journal article" date="2020" name="ISME J.">
        <title>Uncovering the hidden diversity of litter-decomposition mechanisms in mushroom-forming fungi.</title>
        <authorList>
            <person name="Floudas D."/>
            <person name="Bentzer J."/>
            <person name="Ahren D."/>
            <person name="Johansson T."/>
            <person name="Persson P."/>
            <person name="Tunlid A."/>
        </authorList>
    </citation>
    <scope>NUCLEOTIDE SEQUENCE [LARGE SCALE GENOMIC DNA]</scope>
    <source>
        <strain evidence="2 3">CBS 291.85</strain>
    </source>
</reference>
<sequence>MSTMSSPVPGVANLSITSSPPKAHSVSEQDLEDPEPSPQNIAKCRNVDWILKHEPFSVYKFPEELMP</sequence>
<dbReference type="AlphaFoldDB" id="A0A8H5GKM4"/>
<name>A0A8H5GKM4_9AGAR</name>
<comment type="caution">
    <text evidence="2">The sequence shown here is derived from an EMBL/GenBank/DDBJ whole genome shotgun (WGS) entry which is preliminary data.</text>
</comment>
<proteinExistence type="predicted"/>
<evidence type="ECO:0000313" key="3">
    <source>
        <dbReference type="Proteomes" id="UP000559256"/>
    </source>
</evidence>
<dbReference type="Proteomes" id="UP000559256">
    <property type="component" value="Unassembled WGS sequence"/>
</dbReference>
<accession>A0A8H5GKM4</accession>
<gene>
    <name evidence="2" type="ORF">D9758_006565</name>
</gene>
<protein>
    <submittedName>
        <fullName evidence="2">Uncharacterized protein</fullName>
    </submittedName>
</protein>
<organism evidence="2 3">
    <name type="scientific">Tetrapyrgos nigripes</name>
    <dbReference type="NCBI Taxonomy" id="182062"/>
    <lineage>
        <taxon>Eukaryota</taxon>
        <taxon>Fungi</taxon>
        <taxon>Dikarya</taxon>
        <taxon>Basidiomycota</taxon>
        <taxon>Agaricomycotina</taxon>
        <taxon>Agaricomycetes</taxon>
        <taxon>Agaricomycetidae</taxon>
        <taxon>Agaricales</taxon>
        <taxon>Marasmiineae</taxon>
        <taxon>Marasmiaceae</taxon>
        <taxon>Tetrapyrgos</taxon>
    </lineage>
</organism>
<evidence type="ECO:0000313" key="2">
    <source>
        <dbReference type="EMBL" id="KAF5366733.1"/>
    </source>
</evidence>
<keyword evidence="3" id="KW-1185">Reference proteome</keyword>
<evidence type="ECO:0000256" key="1">
    <source>
        <dbReference type="SAM" id="MobiDB-lite"/>
    </source>
</evidence>
<dbReference type="EMBL" id="JAACJM010000021">
    <property type="protein sequence ID" value="KAF5366733.1"/>
    <property type="molecule type" value="Genomic_DNA"/>
</dbReference>
<feature type="region of interest" description="Disordered" evidence="1">
    <location>
        <begin position="1"/>
        <end position="40"/>
    </location>
</feature>